<keyword evidence="7 14" id="KW-1133">Transmembrane helix</keyword>
<keyword evidence="9 14" id="KW-0472">Membrane</keyword>
<dbReference type="InterPro" id="IPR002550">
    <property type="entry name" value="CNNM"/>
</dbReference>
<dbReference type="Gene3D" id="3.30.465.10">
    <property type="match status" value="1"/>
</dbReference>
<evidence type="ECO:0000313" key="18">
    <source>
        <dbReference type="EMBL" id="MDN0075731.1"/>
    </source>
</evidence>
<evidence type="ECO:0000256" key="12">
    <source>
        <dbReference type="ARBA" id="ARBA00039818"/>
    </source>
</evidence>
<dbReference type="PROSITE" id="PS51371">
    <property type="entry name" value="CBS"/>
    <property type="match status" value="2"/>
</dbReference>
<evidence type="ECO:0000256" key="14">
    <source>
        <dbReference type="PROSITE-ProRule" id="PRU01193"/>
    </source>
</evidence>
<dbReference type="InterPro" id="IPR036318">
    <property type="entry name" value="FAD-bd_PCMH-like_sf"/>
</dbReference>
<protein>
    <recommendedName>
        <fullName evidence="12">Polyamine export protein</fullName>
    </recommendedName>
</protein>
<dbReference type="EMBL" id="JAUEDK010000021">
    <property type="protein sequence ID" value="MDN0075731.1"/>
    <property type="molecule type" value="Genomic_DNA"/>
</dbReference>
<dbReference type="Gene3D" id="3.10.580.10">
    <property type="entry name" value="CBS-domain"/>
    <property type="match status" value="1"/>
</dbReference>
<evidence type="ECO:0000256" key="4">
    <source>
        <dbReference type="ARBA" id="ARBA00022519"/>
    </source>
</evidence>
<sequence length="437" mass="48476">MSLFNHIIVIALLIASSAFFSVSEISLAAARKLKLQLLADDGDGRAAKVLQLQAHPGNFFTVVQIGLNAVAILGGIVGEAAFTPYFAAALQPWLHDAALADRVGFLCSFLLVTSLFILIADLMPKRLAMVAPEALAVRVVAPVLFCIRLFRPLVWVFNGLANLIFRLFKVPTVRSDVITSADILAMMDASAEAGVLQHQEHHLLENVFELESRSVPSAMTQRESIVYFTLQESEASIKEKIAEHPHSKFLVCDGSIDAMVGYVDSKDILKRLLTGQSISLGDRKMVRNLLVVPDTLTQSEMLERFKGSREDFAIILNEYALVVGVITLNDVMSTLMGDLVNPFTEEQIVKRDADSWLIDGVTPVEDVLRALDIEEMPDDQNYETIAGFMMYMLKKIPKRTDCVEYAGYKFEVVDIDNYRIDQLLVTRVKGEPAPQPE</sequence>
<dbReference type="Proteomes" id="UP001168540">
    <property type="component" value="Unassembled WGS sequence"/>
</dbReference>
<dbReference type="PANTHER" id="PTHR22777">
    <property type="entry name" value="HEMOLYSIN-RELATED"/>
    <property type="match status" value="1"/>
</dbReference>
<evidence type="ECO:0000256" key="7">
    <source>
        <dbReference type="ARBA" id="ARBA00022989"/>
    </source>
</evidence>
<organism evidence="18 19">
    <name type="scientific">Crenobacter oryzisoli</name>
    <dbReference type="NCBI Taxonomy" id="3056844"/>
    <lineage>
        <taxon>Bacteria</taxon>
        <taxon>Pseudomonadati</taxon>
        <taxon>Pseudomonadota</taxon>
        <taxon>Betaproteobacteria</taxon>
        <taxon>Neisseriales</taxon>
        <taxon>Neisseriaceae</taxon>
        <taxon>Crenobacter</taxon>
    </lineage>
</organism>
<comment type="subcellular location">
    <subcellularLocation>
        <location evidence="1">Cell inner membrane</location>
        <topology evidence="1">Multi-pass membrane protein</topology>
    </subcellularLocation>
</comment>
<name>A0ABT7XPN9_9NEIS</name>
<keyword evidence="6" id="KW-0677">Repeat</keyword>
<keyword evidence="8 13" id="KW-0129">CBS domain</keyword>
<dbReference type="PROSITE" id="PS51846">
    <property type="entry name" value="CNNM"/>
    <property type="match status" value="1"/>
</dbReference>
<evidence type="ECO:0000256" key="2">
    <source>
        <dbReference type="ARBA" id="ARBA00022448"/>
    </source>
</evidence>
<evidence type="ECO:0000313" key="19">
    <source>
        <dbReference type="Proteomes" id="UP001168540"/>
    </source>
</evidence>
<accession>A0ABT7XPN9</accession>
<feature type="domain" description="CBS" evidence="16">
    <location>
        <begin position="285"/>
        <end position="346"/>
    </location>
</feature>
<feature type="transmembrane region" description="Helical" evidence="15">
    <location>
        <begin position="103"/>
        <end position="123"/>
    </location>
</feature>
<dbReference type="Pfam" id="PF03471">
    <property type="entry name" value="CorC_HlyC"/>
    <property type="match status" value="1"/>
</dbReference>
<evidence type="ECO:0000259" key="17">
    <source>
        <dbReference type="PROSITE" id="PS51846"/>
    </source>
</evidence>
<evidence type="ECO:0000256" key="11">
    <source>
        <dbReference type="ARBA" id="ARBA00038280"/>
    </source>
</evidence>
<evidence type="ECO:0000256" key="15">
    <source>
        <dbReference type="SAM" id="Phobius"/>
    </source>
</evidence>
<dbReference type="InterPro" id="IPR000644">
    <property type="entry name" value="CBS_dom"/>
</dbReference>
<comment type="caution">
    <text evidence="18">The sequence shown here is derived from an EMBL/GenBank/DDBJ whole genome shotgun (WGS) entry which is preliminary data.</text>
</comment>
<dbReference type="InterPro" id="IPR044751">
    <property type="entry name" value="Ion_transp-like_CBS"/>
</dbReference>
<evidence type="ECO:0000256" key="13">
    <source>
        <dbReference type="PROSITE-ProRule" id="PRU00703"/>
    </source>
</evidence>
<dbReference type="InterPro" id="IPR016169">
    <property type="entry name" value="FAD-bd_PCMH_sub2"/>
</dbReference>
<comment type="function">
    <text evidence="10">Involved in cadaverine and putrescine tolerance in stationary phase. May facilitate the efflux of both cadaverine and putrescine from the cytoplasm, reducing potentially toxic levels under certain stress conditions.</text>
</comment>
<evidence type="ECO:0000256" key="3">
    <source>
        <dbReference type="ARBA" id="ARBA00022475"/>
    </source>
</evidence>
<feature type="domain" description="CBS" evidence="16">
    <location>
        <begin position="219"/>
        <end position="278"/>
    </location>
</feature>
<dbReference type="InterPro" id="IPR046342">
    <property type="entry name" value="CBS_dom_sf"/>
</dbReference>
<dbReference type="Pfam" id="PF01595">
    <property type="entry name" value="CNNM"/>
    <property type="match status" value="1"/>
</dbReference>
<evidence type="ECO:0000256" key="9">
    <source>
        <dbReference type="ARBA" id="ARBA00023136"/>
    </source>
</evidence>
<keyword evidence="2" id="KW-0813">Transport</keyword>
<feature type="domain" description="CNNM transmembrane" evidence="17">
    <location>
        <begin position="1"/>
        <end position="200"/>
    </location>
</feature>
<gene>
    <name evidence="18" type="ORF">QU481_12615</name>
</gene>
<dbReference type="SMART" id="SM01091">
    <property type="entry name" value="CorC_HlyC"/>
    <property type="match status" value="1"/>
</dbReference>
<keyword evidence="4" id="KW-0997">Cell inner membrane</keyword>
<dbReference type="PANTHER" id="PTHR22777:SF16">
    <property type="entry name" value="POLYAMINE EXPORT PROTEIN"/>
    <property type="match status" value="1"/>
</dbReference>
<dbReference type="InterPro" id="IPR005170">
    <property type="entry name" value="Transptr-assoc_dom"/>
</dbReference>
<dbReference type="SUPFAM" id="SSF56176">
    <property type="entry name" value="FAD-binding/transporter-associated domain-like"/>
    <property type="match status" value="1"/>
</dbReference>
<evidence type="ECO:0000259" key="16">
    <source>
        <dbReference type="PROSITE" id="PS51371"/>
    </source>
</evidence>
<dbReference type="Pfam" id="PF00571">
    <property type="entry name" value="CBS"/>
    <property type="match status" value="1"/>
</dbReference>
<dbReference type="RefSeq" id="WP_289830371.1">
    <property type="nucleotide sequence ID" value="NZ_JAUEDK010000021.1"/>
</dbReference>
<comment type="similarity">
    <text evidence="11">Belongs to the UPF0053 family. PaeA subfamily.</text>
</comment>
<evidence type="ECO:0000256" key="10">
    <source>
        <dbReference type="ARBA" id="ARBA00037177"/>
    </source>
</evidence>
<evidence type="ECO:0000256" key="8">
    <source>
        <dbReference type="ARBA" id="ARBA00023122"/>
    </source>
</evidence>
<evidence type="ECO:0000256" key="1">
    <source>
        <dbReference type="ARBA" id="ARBA00004429"/>
    </source>
</evidence>
<evidence type="ECO:0000256" key="6">
    <source>
        <dbReference type="ARBA" id="ARBA00022737"/>
    </source>
</evidence>
<evidence type="ECO:0000256" key="5">
    <source>
        <dbReference type="ARBA" id="ARBA00022692"/>
    </source>
</evidence>
<reference evidence="18" key="1">
    <citation type="submission" date="2023-06" db="EMBL/GenBank/DDBJ databases">
        <authorList>
            <person name="Zhang S."/>
        </authorList>
    </citation>
    <scope>NUCLEOTIDE SEQUENCE</scope>
    <source>
        <strain evidence="18">SG2303</strain>
    </source>
</reference>
<keyword evidence="5 14" id="KW-0812">Transmembrane</keyword>
<keyword evidence="3" id="KW-1003">Cell membrane</keyword>
<dbReference type="CDD" id="cd04590">
    <property type="entry name" value="CBS_pair_CorC_HlyC_assoc"/>
    <property type="match status" value="1"/>
</dbReference>
<keyword evidence="19" id="KW-1185">Reference proteome</keyword>
<proteinExistence type="inferred from homology"/>
<dbReference type="SUPFAM" id="SSF54631">
    <property type="entry name" value="CBS-domain pair"/>
    <property type="match status" value="1"/>
</dbReference>